<evidence type="ECO:0000313" key="3">
    <source>
        <dbReference type="Proteomes" id="UP000261540"/>
    </source>
</evidence>
<evidence type="ECO:0000313" key="2">
    <source>
        <dbReference type="Ensembl" id="ENSPKIP00000042071.1"/>
    </source>
</evidence>
<sequence>VPLKRRNRGITPPQAPPPVPQASARNDRGGLRSCHGYSSEVLETHFAQQIKQTAAVSLTHMLHATSVMAIQVKELAERSSANVQFLKAWRDLLKGGHHADMPAAPDS</sequence>
<reference evidence="2" key="1">
    <citation type="submission" date="2025-08" db="UniProtKB">
        <authorList>
            <consortium name="Ensembl"/>
        </authorList>
    </citation>
    <scope>IDENTIFICATION</scope>
</reference>
<proteinExistence type="predicted"/>
<dbReference type="GeneTree" id="ENSGT00940000181428"/>
<dbReference type="PANTHER" id="PTHR31641">
    <property type="entry name" value="RENAL CANCER DIFFERENTIATION GENE 1 PROTEIN"/>
    <property type="match status" value="1"/>
</dbReference>
<organism evidence="2 3">
    <name type="scientific">Paramormyrops kingsleyae</name>
    <dbReference type="NCBI Taxonomy" id="1676925"/>
    <lineage>
        <taxon>Eukaryota</taxon>
        <taxon>Metazoa</taxon>
        <taxon>Chordata</taxon>
        <taxon>Craniata</taxon>
        <taxon>Vertebrata</taxon>
        <taxon>Euteleostomi</taxon>
        <taxon>Actinopterygii</taxon>
        <taxon>Neopterygii</taxon>
        <taxon>Teleostei</taxon>
        <taxon>Osteoglossocephala</taxon>
        <taxon>Osteoglossomorpha</taxon>
        <taxon>Osteoglossiformes</taxon>
        <taxon>Mormyridae</taxon>
        <taxon>Paramormyrops</taxon>
    </lineage>
</organism>
<evidence type="ECO:0000256" key="1">
    <source>
        <dbReference type="SAM" id="MobiDB-lite"/>
    </source>
</evidence>
<protein>
    <submittedName>
        <fullName evidence="2">Uncharacterized protein</fullName>
    </submittedName>
</protein>
<dbReference type="Ensembl" id="ENSPKIT00000023799.1">
    <property type="protein sequence ID" value="ENSPKIP00000042071.1"/>
    <property type="gene ID" value="ENSPKIG00000018769.1"/>
</dbReference>
<dbReference type="InterPro" id="IPR031457">
    <property type="entry name" value="RCDG1"/>
</dbReference>
<dbReference type="AlphaFoldDB" id="A0A3B3TIC8"/>
<dbReference type="Proteomes" id="UP000261540">
    <property type="component" value="Unplaced"/>
</dbReference>
<dbReference type="PANTHER" id="PTHR31641:SF2">
    <property type="entry name" value="RENAL CANCER DIFFERENTIATION GENE 1 PROTEIN"/>
    <property type="match status" value="1"/>
</dbReference>
<name>A0A3B3TIC8_9TELE</name>
<keyword evidence="3" id="KW-1185">Reference proteome</keyword>
<feature type="region of interest" description="Disordered" evidence="1">
    <location>
        <begin position="1"/>
        <end position="35"/>
    </location>
</feature>
<reference evidence="2" key="2">
    <citation type="submission" date="2025-09" db="UniProtKB">
        <authorList>
            <consortium name="Ensembl"/>
        </authorList>
    </citation>
    <scope>IDENTIFICATION</scope>
</reference>
<accession>A0A3B3TIC8</accession>